<evidence type="ECO:0000256" key="3">
    <source>
        <dbReference type="RuleBase" id="RU000363"/>
    </source>
</evidence>
<proteinExistence type="inferred from homology"/>
<dbReference type="PRINTS" id="PR00080">
    <property type="entry name" value="SDRFAMILY"/>
</dbReference>
<organism evidence="4 5">
    <name type="scientific">Sporolactobacillus spathodeae</name>
    <dbReference type="NCBI Taxonomy" id="1465502"/>
    <lineage>
        <taxon>Bacteria</taxon>
        <taxon>Bacillati</taxon>
        <taxon>Bacillota</taxon>
        <taxon>Bacilli</taxon>
        <taxon>Bacillales</taxon>
        <taxon>Sporolactobacillaceae</taxon>
        <taxon>Sporolactobacillus</taxon>
    </lineage>
</organism>
<comment type="caution">
    <text evidence="4">The sequence shown here is derived from an EMBL/GenBank/DDBJ whole genome shotgun (WGS) entry which is preliminary data.</text>
</comment>
<dbReference type="InterPro" id="IPR036291">
    <property type="entry name" value="NAD(P)-bd_dom_sf"/>
</dbReference>
<protein>
    <submittedName>
        <fullName evidence="4">Short-subunit dehydrogenase</fullName>
    </submittedName>
</protein>
<gene>
    <name evidence="4" type="ORF">JOC27_001433</name>
</gene>
<dbReference type="PANTHER" id="PTHR42901:SF1">
    <property type="entry name" value="ALCOHOL DEHYDROGENASE"/>
    <property type="match status" value="1"/>
</dbReference>
<dbReference type="EMBL" id="JAFBEV010000010">
    <property type="protein sequence ID" value="MBM7657982.1"/>
    <property type="molecule type" value="Genomic_DNA"/>
</dbReference>
<keyword evidence="2" id="KW-0560">Oxidoreductase</keyword>
<evidence type="ECO:0000256" key="2">
    <source>
        <dbReference type="ARBA" id="ARBA00023002"/>
    </source>
</evidence>
<dbReference type="PIRSF" id="PIRSF000126">
    <property type="entry name" value="11-beta-HSD1"/>
    <property type="match status" value="1"/>
</dbReference>
<evidence type="ECO:0000313" key="4">
    <source>
        <dbReference type="EMBL" id="MBM7657982.1"/>
    </source>
</evidence>
<keyword evidence="5" id="KW-1185">Reference proteome</keyword>
<dbReference type="SUPFAM" id="SSF51735">
    <property type="entry name" value="NAD(P)-binding Rossmann-fold domains"/>
    <property type="match status" value="1"/>
</dbReference>
<dbReference type="InterPro" id="IPR002347">
    <property type="entry name" value="SDR_fam"/>
</dbReference>
<dbReference type="CDD" id="cd05233">
    <property type="entry name" value="SDR_c"/>
    <property type="match status" value="1"/>
</dbReference>
<name>A0ABS2Q870_9BACL</name>
<dbReference type="RefSeq" id="WP_205006390.1">
    <property type="nucleotide sequence ID" value="NZ_CBCRXA010000010.1"/>
</dbReference>
<dbReference type="Proteomes" id="UP000823201">
    <property type="component" value="Unassembled WGS sequence"/>
</dbReference>
<dbReference type="PRINTS" id="PR00081">
    <property type="entry name" value="GDHRDH"/>
</dbReference>
<dbReference type="Gene3D" id="3.40.50.720">
    <property type="entry name" value="NAD(P)-binding Rossmann-like Domain"/>
    <property type="match status" value="1"/>
</dbReference>
<evidence type="ECO:0000313" key="5">
    <source>
        <dbReference type="Proteomes" id="UP000823201"/>
    </source>
</evidence>
<accession>A0ABS2Q870</accession>
<comment type="similarity">
    <text evidence="1 3">Belongs to the short-chain dehydrogenases/reductases (SDR) family.</text>
</comment>
<reference evidence="4 5" key="1">
    <citation type="submission" date="2021-01" db="EMBL/GenBank/DDBJ databases">
        <title>Genomic Encyclopedia of Type Strains, Phase IV (KMG-IV): sequencing the most valuable type-strain genomes for metagenomic binning, comparative biology and taxonomic classification.</title>
        <authorList>
            <person name="Goeker M."/>
        </authorList>
    </citation>
    <scope>NUCLEOTIDE SEQUENCE [LARGE SCALE GENOMIC DNA]</scope>
    <source>
        <strain evidence="4 5">DSM 100968</strain>
    </source>
</reference>
<dbReference type="Pfam" id="PF00106">
    <property type="entry name" value="adh_short"/>
    <property type="match status" value="1"/>
</dbReference>
<evidence type="ECO:0000256" key="1">
    <source>
        <dbReference type="ARBA" id="ARBA00006484"/>
    </source>
</evidence>
<sequence>MTQTALITGASSGIGYEMVQLLAAEGYNLILVARNHVKLQEIKASLPNQQVVVIAQDLSLPGASKLVYDKVAELGLTVDVLINNAGFGRVGAFHALTLQEQMQMIQLNIAALTELTYLFLPDIKKRQGMLLNVASTAAFQPGPFMAVYFASKAFVLSLTEALAEELAGTGVHVTALCPGPTHTNFGKVAHAENIKMFARTMDAAVVAKKGWTALKSGKQVMITGAWNRVGAFAAKLLPSIVAVKAVRTVTRVKKEQ</sequence>
<dbReference type="PANTHER" id="PTHR42901">
    <property type="entry name" value="ALCOHOL DEHYDROGENASE"/>
    <property type="match status" value="1"/>
</dbReference>